<evidence type="ECO:0000313" key="4">
    <source>
        <dbReference type="EMBL" id="KAF4733650.1"/>
    </source>
</evidence>
<proteinExistence type="predicted"/>
<organism evidence="4 5">
    <name type="scientific">Perkinsus olseni</name>
    <name type="common">Perkinsus atlanticus</name>
    <dbReference type="NCBI Taxonomy" id="32597"/>
    <lineage>
        <taxon>Eukaryota</taxon>
        <taxon>Sar</taxon>
        <taxon>Alveolata</taxon>
        <taxon>Perkinsozoa</taxon>
        <taxon>Perkinsea</taxon>
        <taxon>Perkinsida</taxon>
        <taxon>Perkinsidae</taxon>
        <taxon>Perkinsus</taxon>
    </lineage>
</organism>
<feature type="compositionally biased region" description="Polar residues" evidence="2">
    <location>
        <begin position="199"/>
        <end position="213"/>
    </location>
</feature>
<keyword evidence="1" id="KW-0863">Zinc-finger</keyword>
<dbReference type="InterPro" id="IPR007527">
    <property type="entry name" value="Znf_SWIM"/>
</dbReference>
<comment type="caution">
    <text evidence="4">The sequence shown here is derived from an EMBL/GenBank/DDBJ whole genome shotgun (WGS) entry which is preliminary data.</text>
</comment>
<evidence type="ECO:0000256" key="1">
    <source>
        <dbReference type="PROSITE-ProRule" id="PRU00325"/>
    </source>
</evidence>
<evidence type="ECO:0000313" key="5">
    <source>
        <dbReference type="Proteomes" id="UP000574390"/>
    </source>
</evidence>
<dbReference type="GO" id="GO:0008270">
    <property type="term" value="F:zinc ion binding"/>
    <property type="evidence" value="ECO:0007669"/>
    <property type="project" value="UniProtKB-KW"/>
</dbReference>
<feature type="domain" description="SWIM-type" evidence="3">
    <location>
        <begin position="114"/>
        <end position="156"/>
    </location>
</feature>
<sequence length="307" mass="32304">NNVCEGTFSTLRTFTGKKPAKVGGVAGMINLTRMFLVGYGDVGRLCRVCPTTTFHLQGPLSSMRKKAEDRLGLAERSTDICREVDIGVERVALSLGLPCQIGSVEEFREKILQVNVVVTCTEDSKNFHCGATICSCGTFNKLFTCSHVALVSTVIACEAGRGTSGMDIRLPTVTWGGRPTGTRGPLVRTKTDVVAQGQAKGQGSTSTPTYSRQSVERDEHCELMAEIATLAAAGTFRSPQVKRAGQGEVNNAVAEAAANLGMIEDGQGEVNNAVAEAAANLGMIEDGQGEVDNAVAEAAANLGMIED</sequence>
<dbReference type="PROSITE" id="PS50966">
    <property type="entry name" value="ZF_SWIM"/>
    <property type="match status" value="1"/>
</dbReference>
<gene>
    <name evidence="4" type="ORF">FOZ62_010014</name>
</gene>
<evidence type="ECO:0000259" key="3">
    <source>
        <dbReference type="PROSITE" id="PS50966"/>
    </source>
</evidence>
<feature type="non-terminal residue" evidence="4">
    <location>
        <position position="1"/>
    </location>
</feature>
<name>A0A7J6SNA2_PEROL</name>
<feature type="non-terminal residue" evidence="4">
    <location>
        <position position="307"/>
    </location>
</feature>
<protein>
    <recommendedName>
        <fullName evidence="3">SWIM-type domain-containing protein</fullName>
    </recommendedName>
</protein>
<dbReference type="AlphaFoldDB" id="A0A7J6SNA2"/>
<keyword evidence="1" id="KW-0479">Metal-binding</keyword>
<reference evidence="4 5" key="1">
    <citation type="submission" date="2020-04" db="EMBL/GenBank/DDBJ databases">
        <title>Perkinsus olseni comparative genomics.</title>
        <authorList>
            <person name="Bogema D.R."/>
        </authorList>
    </citation>
    <scope>NUCLEOTIDE SEQUENCE [LARGE SCALE GENOMIC DNA]</scope>
    <source>
        <strain evidence="4">ATCC PRA-205</strain>
    </source>
</reference>
<dbReference type="Proteomes" id="UP000574390">
    <property type="component" value="Unassembled WGS sequence"/>
</dbReference>
<accession>A0A7J6SNA2</accession>
<dbReference type="EMBL" id="JABANM010013858">
    <property type="protein sequence ID" value="KAF4733650.1"/>
    <property type="molecule type" value="Genomic_DNA"/>
</dbReference>
<feature type="region of interest" description="Disordered" evidence="2">
    <location>
        <begin position="194"/>
        <end position="216"/>
    </location>
</feature>
<keyword evidence="1" id="KW-0862">Zinc</keyword>
<evidence type="ECO:0000256" key="2">
    <source>
        <dbReference type="SAM" id="MobiDB-lite"/>
    </source>
</evidence>